<evidence type="ECO:0000259" key="3">
    <source>
        <dbReference type="SMART" id="SM00952"/>
    </source>
</evidence>
<dbReference type="Pfam" id="PF13195">
    <property type="entry name" value="DUF4011"/>
    <property type="match status" value="1"/>
</dbReference>
<dbReference type="Pfam" id="PF18741">
    <property type="entry name" value="MTES_1575"/>
    <property type="match status" value="1"/>
</dbReference>
<dbReference type="Pfam" id="PF13087">
    <property type="entry name" value="AAA_12"/>
    <property type="match status" value="1"/>
</dbReference>
<feature type="coiled-coil region" evidence="1">
    <location>
        <begin position="1569"/>
        <end position="1596"/>
    </location>
</feature>
<feature type="region of interest" description="Disordered" evidence="2">
    <location>
        <begin position="86"/>
        <end position="105"/>
    </location>
</feature>
<dbReference type="FunFam" id="3.40.960.10:FF:000002">
    <property type="entry name" value="DNA helicase related protein"/>
    <property type="match status" value="1"/>
</dbReference>
<organism evidence="4 5">
    <name type="scientific">Geothermobacter ehrlichii</name>
    <dbReference type="NCBI Taxonomy" id="213224"/>
    <lineage>
        <taxon>Bacteria</taxon>
        <taxon>Pseudomonadati</taxon>
        <taxon>Thermodesulfobacteriota</taxon>
        <taxon>Desulfuromonadia</taxon>
        <taxon>Desulfuromonadales</taxon>
        <taxon>Geothermobacteraceae</taxon>
        <taxon>Geothermobacter</taxon>
    </lineage>
</organism>
<evidence type="ECO:0000313" key="5">
    <source>
        <dbReference type="Proteomes" id="UP000324159"/>
    </source>
</evidence>
<dbReference type="OrthoDB" id="9757917at2"/>
<dbReference type="InterPro" id="IPR013584">
    <property type="entry name" value="RAP"/>
</dbReference>
<gene>
    <name evidence="4" type="ORF">EDC39_102209</name>
</gene>
<dbReference type="InterPro" id="IPR041679">
    <property type="entry name" value="DNA2/NAM7-like_C"/>
</dbReference>
<evidence type="ECO:0000256" key="1">
    <source>
        <dbReference type="SAM" id="Coils"/>
    </source>
</evidence>
<dbReference type="CDD" id="cd18808">
    <property type="entry name" value="SF1_C_Upf1"/>
    <property type="match status" value="1"/>
</dbReference>
<dbReference type="InterPro" id="IPR027417">
    <property type="entry name" value="P-loop_NTPase"/>
</dbReference>
<feature type="coiled-coil region" evidence="1">
    <location>
        <begin position="1316"/>
        <end position="1343"/>
    </location>
</feature>
<dbReference type="InterPro" id="IPR011335">
    <property type="entry name" value="Restrct_endonuc-II-like"/>
</dbReference>
<dbReference type="GO" id="GO:0004386">
    <property type="term" value="F:helicase activity"/>
    <property type="evidence" value="ECO:0007669"/>
    <property type="project" value="InterPro"/>
</dbReference>
<dbReference type="SUPFAM" id="SSF52980">
    <property type="entry name" value="Restriction endonuclease-like"/>
    <property type="match status" value="1"/>
</dbReference>
<dbReference type="SMART" id="SM00952">
    <property type="entry name" value="RAP"/>
    <property type="match status" value="1"/>
</dbReference>
<comment type="caution">
    <text evidence="4">The sequence shown here is derived from an EMBL/GenBank/DDBJ whole genome shotgun (WGS) entry which is preliminary data.</text>
</comment>
<dbReference type="NCBIfam" id="NF042953">
    <property type="entry name" value="Hhe_antiphage"/>
    <property type="match status" value="1"/>
</dbReference>
<reference evidence="4 5" key="1">
    <citation type="submission" date="2019-07" db="EMBL/GenBank/DDBJ databases">
        <title>Genomic Encyclopedia of Type Strains, Phase IV (KMG-IV): sequencing the most valuable type-strain genomes for metagenomic binning, comparative biology and taxonomic classification.</title>
        <authorList>
            <person name="Goeker M."/>
        </authorList>
    </citation>
    <scope>NUCLEOTIDE SEQUENCE [LARGE SCALE GENOMIC DNA]</scope>
    <source>
        <strain evidence="4 5">SS015</strain>
    </source>
</reference>
<dbReference type="PANTHER" id="PTHR10887:SF495">
    <property type="entry name" value="HELICASE SENATAXIN ISOFORM X1-RELATED"/>
    <property type="match status" value="1"/>
</dbReference>
<dbReference type="InterPro" id="IPR041677">
    <property type="entry name" value="DNA2/NAM7_AAA_11"/>
</dbReference>
<dbReference type="SUPFAM" id="SSF52540">
    <property type="entry name" value="P-loop containing nucleoside triphosphate hydrolases"/>
    <property type="match status" value="2"/>
</dbReference>
<dbReference type="InterPro" id="IPR047187">
    <property type="entry name" value="SF1_C_Upf1"/>
</dbReference>
<dbReference type="InterPro" id="IPR045055">
    <property type="entry name" value="DNA2/NAM7-like"/>
</dbReference>
<dbReference type="Gene3D" id="3.40.960.10">
    <property type="entry name" value="VSR Endonuclease"/>
    <property type="match status" value="1"/>
</dbReference>
<dbReference type="Gene3D" id="3.40.50.300">
    <property type="entry name" value="P-loop containing nucleotide triphosphate hydrolases"/>
    <property type="match status" value="3"/>
</dbReference>
<dbReference type="Proteomes" id="UP000324159">
    <property type="component" value="Unassembled WGS sequence"/>
</dbReference>
<sequence>MISEIQVGANYELDGVGPVKITKIEEGYIEFEEQDGCLTSMSREEFLALLVSDQGKIQNSSRFNPSNRESPPDNQALPIVAEQSTNQYQMSPQGKSLPGEQKQDQVVPEDVNFVRGGNADPHGVSFEKKTTSGFAFDSLESVRKKLIDLTNRNTLLNYRHPKASCLRIIDELPNQIVERLRAGKEFTFIPVPEPTEAELIVAGYVEVDPVTGQKKYISFPGAEEWAKHIGLQTSYELPKRETEELGERRHQDSKLQTLMYAPELEARCRSIRSKAETAIEESGANILYLTIGFLEWYESRDSDVVRRAPLFTLPVRMEKKEFDSGASTFRYTIVLKDDGLLTNIPLREKLANDFGLRLPEIDEEITPEDYFEKISQTIIKSMPRWKIRRQATLALLNFSKQVMYADLDPARWPKGASLEEHPIVRQFFSSSGTEHCPADFGYSPEYPIDDIQGVHKKFPLVYEADSSQHSALIDALEGNNLVIEGPPGSGKSQTITNLIAASIANGKKVLFVAEKMAALEVVKDRLDKVGLGDFCLELHSHKTQKQKILSDLESRINKSGTYRDPADIEIDIARYEDLKNKLRNYVEVVNSHWRNTGLSIHEILNRATRYRRQLEIDPDQFSIHWINGENLTPVRQKELADNLEMLVSIHKQVSDQSPTGEIDSHYWFGVCNHNLFGHQIESLCSFLKEWTDALADLKDFWEQQAKKISIPDQSEISFSQIEAHIDGLRKLPELRGGEPLSCLPALSEVFEEFRVFCGNYKNIHMQIETLSGSLKEETIDDPWSVRALGEALESLTAVNCSGRMTLHELNEECGLLEHLAEVACKLEAGFQKIRPSIPNTLASVFELSSNGVREFQTFISLISRLPTELWRSRAALYDDDDLDPLLEQLASRLEVLTPLHKKLSEIYDLHRLPPFEILAADWETFRGGGLFRIFSSRWRAARKALLSLGSSVRVDKKNVLGLVPELLEYVKGIDEISALNQKEPLLGDLYRGIETPIDRILVLRNWYKEVRAQYGRGFGDRAAIGEALLAIDRNLAMNILNFASEELSPLSDALIKGVKRLRERFPGYEPLKDGNCNLAGEISPIKCLQEKLKSSLSILSKLVKSFDLNMPALKSTHVGLEKLVEDRERWNNSPVKTILESAGVNLSVQSNGYSQDDMAVLENLETIIDVSKRVPSLRAPIWSSPVASRYQELKNSLRGMQKRYDTCIKAEKEFQDLGKVNLEAWCASGGKRPGSIIEKNVNALGHPDWLGTWLDYLKARNRLAGKGLDQFIKGLEEKWFAPEQAEDVLQLCISHQLSTEIFRENAFLADFSGLEQNAIRAKFKEYDKKLQKLQQEKIAYRAADVELPIGVASGRVSEYSELSLIRHEIGKKRKHIAVRSLLKRAPKSIQALKPCFMMSPMSVAQYLEPGLFQFDLVIMDEASQIRPEDALGSIARGKNLVVVGDPKQLPPTSFFQKVVDEEEMDETVALQVTESILDTVIPMFKNRRLRWHYRSRHESLINFSNKHFYDSDLVLFPSPFQESDDLGIRYKKVPKGRFSRRRNVEEARWIVSDLLTQLVDRPDESVGVVAMNTEQRDEIERQLDQALKEDDRARNSYEKNRSSEEPLFIKNLENVQGDERDVIFISMTYGPEQIGGRTMQRFGPINSDVGWRRLNVLFTRSKKRMHVYSSMSSGDVVVGPRSSRGVAALRAFLEYCETGHLYHTVHTGRSPDSDFEIAVMDALREYGYECVPQLGVAGFYLDLAVKDPGMPGRFLMGIECDGATYHSAKSTRDRDRLRQEILESLGWKITRIWSTDWFKNPQAVLVPIVRQLEELKTPVAASEDLEVNEQFEAQEEKPVEVFSEESVSETAHEEEKDLKNRLLEFNRTVIEKENPNIDPDKRLLRPAMLQALLFHLPTSKGEFLELIPASLRLGTAAEEGKYIAPVCEIIAAYG</sequence>
<dbReference type="RefSeq" id="WP_148895000.1">
    <property type="nucleotide sequence ID" value="NZ_VNIB01000002.1"/>
</dbReference>
<dbReference type="Pfam" id="PF13086">
    <property type="entry name" value="AAA_11"/>
    <property type="match status" value="1"/>
</dbReference>
<proteinExistence type="predicted"/>
<keyword evidence="5" id="KW-1185">Reference proteome</keyword>
<name>A0A5D3WL05_9BACT</name>
<dbReference type="EMBL" id="VNIB01000002">
    <property type="protein sequence ID" value="TYO99684.1"/>
    <property type="molecule type" value="Genomic_DNA"/>
</dbReference>
<keyword evidence="1" id="KW-0175">Coiled coil</keyword>
<evidence type="ECO:0000313" key="4">
    <source>
        <dbReference type="EMBL" id="TYO99684.1"/>
    </source>
</evidence>
<dbReference type="InterPro" id="IPR025103">
    <property type="entry name" value="DUF4011"/>
</dbReference>
<dbReference type="InterPro" id="IPR049468">
    <property type="entry name" value="Restrct_endonuc-II-like_dom"/>
</dbReference>
<protein>
    <submittedName>
        <fullName evidence="4">Uncharacterized protein DUF559</fullName>
    </submittedName>
</protein>
<evidence type="ECO:0000256" key="2">
    <source>
        <dbReference type="SAM" id="MobiDB-lite"/>
    </source>
</evidence>
<feature type="domain" description="RAP" evidence="3">
    <location>
        <begin position="1758"/>
        <end position="1812"/>
    </location>
</feature>
<dbReference type="PANTHER" id="PTHR10887">
    <property type="entry name" value="DNA2/NAM7 HELICASE FAMILY"/>
    <property type="match status" value="1"/>
</dbReference>
<accession>A0A5D3WL05</accession>